<evidence type="ECO:0000313" key="2">
    <source>
        <dbReference type="EMBL" id="PVU96130.1"/>
    </source>
</evidence>
<keyword evidence="1" id="KW-0812">Transmembrane</keyword>
<proteinExistence type="predicted"/>
<keyword evidence="1" id="KW-1133">Transmembrane helix</keyword>
<reference evidence="2 3" key="1">
    <citation type="journal article" date="2018" name="MBio">
        <title>Comparative Genomics Reveals the Core Gene Toolbox for the Fungus-Insect Symbiosis.</title>
        <authorList>
            <person name="Wang Y."/>
            <person name="Stata M."/>
            <person name="Wang W."/>
            <person name="Stajich J.E."/>
            <person name="White M.M."/>
            <person name="Moncalvo J.M."/>
        </authorList>
    </citation>
    <scope>NUCLEOTIDE SEQUENCE [LARGE SCALE GENOMIC DNA]</scope>
    <source>
        <strain evidence="2 3">SWE-8-4</strain>
    </source>
</reference>
<evidence type="ECO:0000256" key="1">
    <source>
        <dbReference type="SAM" id="Phobius"/>
    </source>
</evidence>
<keyword evidence="1" id="KW-0472">Membrane</keyword>
<dbReference type="EMBL" id="MBFR01000040">
    <property type="protein sequence ID" value="PVU96130.1"/>
    <property type="molecule type" value="Genomic_DNA"/>
</dbReference>
<name>A0A2T9YUV7_9FUNG</name>
<protein>
    <submittedName>
        <fullName evidence="2">Uncharacterized protein</fullName>
    </submittedName>
</protein>
<feature type="transmembrane region" description="Helical" evidence="1">
    <location>
        <begin position="127"/>
        <end position="146"/>
    </location>
</feature>
<dbReference type="Proteomes" id="UP000245383">
    <property type="component" value="Unassembled WGS sequence"/>
</dbReference>
<sequence length="150" mass="17274">MRLVRRTVFIAIFFYSLVLCFTQNLMSFKIPLLYFRPSIINKKIALLQKAPLSSLHITNSRIFSPSILYNKKKPTPSYQTEPSFIPSPILSDLKEYRKHRAKVNLSDLTQATSLIDKSHIPPESLHYSNSMAALVTVLVLVIYYLFDSHI</sequence>
<organism evidence="2 3">
    <name type="scientific">Smittium simulii</name>
    <dbReference type="NCBI Taxonomy" id="133385"/>
    <lineage>
        <taxon>Eukaryota</taxon>
        <taxon>Fungi</taxon>
        <taxon>Fungi incertae sedis</taxon>
        <taxon>Zoopagomycota</taxon>
        <taxon>Kickxellomycotina</taxon>
        <taxon>Harpellomycetes</taxon>
        <taxon>Harpellales</taxon>
        <taxon>Legeriomycetaceae</taxon>
        <taxon>Smittium</taxon>
    </lineage>
</organism>
<accession>A0A2T9YUV7</accession>
<comment type="caution">
    <text evidence="2">The sequence shown here is derived from an EMBL/GenBank/DDBJ whole genome shotgun (WGS) entry which is preliminary data.</text>
</comment>
<dbReference type="AlphaFoldDB" id="A0A2T9YUV7"/>
<keyword evidence="3" id="KW-1185">Reference proteome</keyword>
<evidence type="ECO:0000313" key="3">
    <source>
        <dbReference type="Proteomes" id="UP000245383"/>
    </source>
</evidence>
<feature type="transmembrane region" description="Helical" evidence="1">
    <location>
        <begin position="7"/>
        <end position="26"/>
    </location>
</feature>
<gene>
    <name evidence="2" type="ORF">BB561_001375</name>
</gene>